<reference evidence="4" key="1">
    <citation type="submission" date="2017-04" db="EMBL/GenBank/DDBJ databases">
        <authorList>
            <person name="Varghese N."/>
            <person name="Submissions S."/>
        </authorList>
    </citation>
    <scope>NUCLEOTIDE SEQUENCE [LARGE SCALE GENOMIC DNA]</scope>
    <source>
        <strain evidence="4">LMG 29540</strain>
    </source>
</reference>
<evidence type="ECO:0000256" key="1">
    <source>
        <dbReference type="SAM" id="MobiDB-lite"/>
    </source>
</evidence>
<keyword evidence="2" id="KW-0732">Signal</keyword>
<feature type="compositionally biased region" description="Low complexity" evidence="1">
    <location>
        <begin position="29"/>
        <end position="39"/>
    </location>
</feature>
<feature type="region of interest" description="Disordered" evidence="1">
    <location>
        <begin position="29"/>
        <end position="53"/>
    </location>
</feature>
<keyword evidence="4" id="KW-1185">Reference proteome</keyword>
<dbReference type="EMBL" id="FXAT01000005">
    <property type="protein sequence ID" value="SMG50766.1"/>
    <property type="molecule type" value="Genomic_DNA"/>
</dbReference>
<accession>A0A1X7LA98</accession>
<evidence type="ECO:0000313" key="3">
    <source>
        <dbReference type="EMBL" id="SMG50766.1"/>
    </source>
</evidence>
<sequence length="736" mass="79989">MLSPKKTTLAFALSAATALLVAACGGNTNDGSPGSSTSPTSPPTSTPTTDPTQNSAISLHGIVYGSADTSVPDGAGIPITMMGQMRALFDLIRKSPDFTQVVMDLGDGSPVHVLDTNTGDKFLPGKLALGLSWILIDMKTKGDPAYADYLATYQKITTAMMTQMNGTDYTYANTSWGEYYYLVALNNFNAHGMLHEVFSDSMLATLQTRLTFCDMFGADASGKTNTCPAAGTPIDVASLNTAQNYYAVSYGIAGLRQKLGWSNPTFSSSTDASVATMGARDALLYTLTKHIRNDSTGGFSDEASNTHTTYYDQARYDRYSTLLIGEVTERTLEMGNEANLTPELKSYLRKSVDLILAQLNTNGQGFNYGRSIGPYGDTAFMEVLTAAANAGVLTQQEMQVAYSYIYKAAYRYSNFWYDPTLPTPSVNMWVKGRGTDSYRGKPRVMGENFSLLHQFMYVNAWWDKLGFNGKAPLSDADMQTYLNTKPHYTLTWYNQPTDTAHPYSAALITVRDGKRVINFNLSQAPDYNSYTPYYPVPSSDQLAYGTTDLAYALLIPQVTYNSKTYIPVTYYKNLNVQENNGEVVVTFDTTKFRQAAKNALYTTDIDLQVHTTVTFSHGTITRSDTMTSGAATGSPLAGNLSVETDFSSFADFQNTTAGGDGFSVNYTNSAATNYATTGFDNCALSQFDTVNGATNPLSTTPIGQLHSNFVCKTNSFALTGGASRTFTWTLKYADPA</sequence>
<dbReference type="PROSITE" id="PS51257">
    <property type="entry name" value="PROKAR_LIPOPROTEIN"/>
    <property type="match status" value="1"/>
</dbReference>
<feature type="signal peptide" evidence="2">
    <location>
        <begin position="1"/>
        <end position="22"/>
    </location>
</feature>
<dbReference type="RefSeq" id="WP_085485394.1">
    <property type="nucleotide sequence ID" value="NZ_FXAT01000005.1"/>
</dbReference>
<dbReference type="AlphaFoldDB" id="A0A1X7LA98"/>
<organism evidence="3 4">
    <name type="scientific">Paraburkholderia susongensis</name>
    <dbReference type="NCBI Taxonomy" id="1515439"/>
    <lineage>
        <taxon>Bacteria</taxon>
        <taxon>Pseudomonadati</taxon>
        <taxon>Pseudomonadota</taxon>
        <taxon>Betaproteobacteria</taxon>
        <taxon>Burkholderiales</taxon>
        <taxon>Burkholderiaceae</taxon>
        <taxon>Paraburkholderia</taxon>
    </lineage>
</organism>
<protein>
    <submittedName>
        <fullName evidence="3">Uncharacterized protein</fullName>
    </submittedName>
</protein>
<dbReference type="OrthoDB" id="8827262at2"/>
<dbReference type="Proteomes" id="UP000193228">
    <property type="component" value="Unassembled WGS sequence"/>
</dbReference>
<evidence type="ECO:0000256" key="2">
    <source>
        <dbReference type="SAM" id="SignalP"/>
    </source>
</evidence>
<proteinExistence type="predicted"/>
<gene>
    <name evidence="3" type="ORF">SAMN06265784_105317</name>
</gene>
<name>A0A1X7LA98_9BURK</name>
<feature type="chain" id="PRO_5012462837" evidence="2">
    <location>
        <begin position="23"/>
        <end position="736"/>
    </location>
</feature>
<evidence type="ECO:0000313" key="4">
    <source>
        <dbReference type="Proteomes" id="UP000193228"/>
    </source>
</evidence>